<evidence type="ECO:0000256" key="1">
    <source>
        <dbReference type="SAM" id="MobiDB-lite"/>
    </source>
</evidence>
<proteinExistence type="predicted"/>
<sequence>MEVDGGWRWTCVWGEGFMDRFRWAVFVGDPAGLEFPTPANRHPRHHEKPHTLNPAQRRTFHQDKDVAGRRSRVYTELAVSRAGSALPARDTATTVPEPSG</sequence>
<dbReference type="AlphaFoldDB" id="A0A919CGE5"/>
<gene>
    <name evidence="2" type="ORF">GCM10007147_08260</name>
</gene>
<feature type="region of interest" description="Disordered" evidence="1">
    <location>
        <begin position="36"/>
        <end position="55"/>
    </location>
</feature>
<evidence type="ECO:0000313" key="3">
    <source>
        <dbReference type="Proteomes" id="UP000654947"/>
    </source>
</evidence>
<reference evidence="2 3" key="1">
    <citation type="journal article" date="2014" name="Int. J. Syst. Evol. Microbiol.">
        <title>Complete genome sequence of Corynebacterium casei LMG S-19264T (=DSM 44701T), isolated from a smear-ripened cheese.</title>
        <authorList>
            <consortium name="US DOE Joint Genome Institute (JGI-PGF)"/>
            <person name="Walter F."/>
            <person name="Albersmeier A."/>
            <person name="Kalinowski J."/>
            <person name="Ruckert C."/>
        </authorList>
    </citation>
    <scope>NUCLEOTIDE SEQUENCE [LARGE SCALE GENOMIC DNA]</scope>
    <source>
        <strain evidence="2 3">KCTC 19473</strain>
    </source>
</reference>
<protein>
    <submittedName>
        <fullName evidence="2">Uncharacterized protein</fullName>
    </submittedName>
</protein>
<feature type="compositionally biased region" description="Polar residues" evidence="1">
    <location>
        <begin position="91"/>
        <end position="100"/>
    </location>
</feature>
<name>A0A919CGE5_9ACTN</name>
<accession>A0A919CGE5</accession>
<evidence type="ECO:0000313" key="2">
    <source>
        <dbReference type="EMBL" id="GHD18310.1"/>
    </source>
</evidence>
<organism evidence="2 3">
    <name type="scientific">Nocardiopsis kunsanensis</name>
    <dbReference type="NCBI Taxonomy" id="141693"/>
    <lineage>
        <taxon>Bacteria</taxon>
        <taxon>Bacillati</taxon>
        <taxon>Actinomycetota</taxon>
        <taxon>Actinomycetes</taxon>
        <taxon>Streptosporangiales</taxon>
        <taxon>Nocardiopsidaceae</taxon>
        <taxon>Nocardiopsis</taxon>
    </lineage>
</organism>
<dbReference type="EMBL" id="BMXL01000003">
    <property type="protein sequence ID" value="GHD18310.1"/>
    <property type="molecule type" value="Genomic_DNA"/>
</dbReference>
<comment type="caution">
    <text evidence="2">The sequence shown here is derived from an EMBL/GenBank/DDBJ whole genome shotgun (WGS) entry which is preliminary data.</text>
</comment>
<keyword evidence="3" id="KW-1185">Reference proteome</keyword>
<feature type="region of interest" description="Disordered" evidence="1">
    <location>
        <begin position="81"/>
        <end position="100"/>
    </location>
</feature>
<dbReference type="Proteomes" id="UP000654947">
    <property type="component" value="Unassembled WGS sequence"/>
</dbReference>